<dbReference type="Pfam" id="PF19610">
    <property type="entry name" value="DUF6115"/>
    <property type="match status" value="1"/>
</dbReference>
<dbReference type="KEGG" id="eel:EUBELI_00843"/>
<dbReference type="STRING" id="515620.EUBELI_00843"/>
<dbReference type="GeneID" id="41355581"/>
<dbReference type="AlphaFoldDB" id="C4Z5J2"/>
<dbReference type="RefSeq" id="WP_012739087.1">
    <property type="nucleotide sequence ID" value="NC_012778.1"/>
</dbReference>
<organism evidence="2 3">
    <name type="scientific">Lachnospira eligens (strain ATCC 27750 / DSM 3376 / VPI C15-48 / C15-B4)</name>
    <name type="common">Eubacterium eligens</name>
    <dbReference type="NCBI Taxonomy" id="515620"/>
    <lineage>
        <taxon>Bacteria</taxon>
        <taxon>Bacillati</taxon>
        <taxon>Bacillota</taxon>
        <taxon>Clostridia</taxon>
        <taxon>Lachnospirales</taxon>
        <taxon>Lachnospiraceae</taxon>
        <taxon>Lachnospira</taxon>
    </lineage>
</organism>
<gene>
    <name evidence="2" type="ordered locus">EUBELI_00843</name>
</gene>
<dbReference type="HOGENOM" id="CLU_060718_0_0_9"/>
<keyword evidence="1" id="KW-0812">Transmembrane</keyword>
<protein>
    <submittedName>
        <fullName evidence="2">Uncharacterized protein</fullName>
    </submittedName>
</protein>
<proteinExistence type="predicted"/>
<keyword evidence="3" id="KW-1185">Reference proteome</keyword>
<name>C4Z5J2_LACE2</name>
<dbReference type="EMBL" id="CP001104">
    <property type="protein sequence ID" value="ACR71851.1"/>
    <property type="molecule type" value="Genomic_DNA"/>
</dbReference>
<accession>C4Z5J2</accession>
<feature type="transmembrane region" description="Helical" evidence="1">
    <location>
        <begin position="6"/>
        <end position="24"/>
    </location>
</feature>
<dbReference type="eggNOG" id="COG3064">
    <property type="taxonomic scope" value="Bacteria"/>
</dbReference>
<evidence type="ECO:0000313" key="3">
    <source>
        <dbReference type="Proteomes" id="UP000001476"/>
    </source>
</evidence>
<dbReference type="InterPro" id="IPR046118">
    <property type="entry name" value="DUF6115"/>
</dbReference>
<keyword evidence="1" id="KW-1133">Transmembrane helix</keyword>
<reference evidence="2 3" key="1">
    <citation type="journal article" date="2009" name="Proc. Natl. Acad. Sci. U.S.A.">
        <title>Characterizing a model human gut microbiota composed of members of its two dominant bacterial phyla.</title>
        <authorList>
            <person name="Mahowald M.A."/>
            <person name="Rey F.E."/>
            <person name="Seedorf H."/>
            <person name="Turnbaugh P.J."/>
            <person name="Fulton R.S."/>
            <person name="Wollam A."/>
            <person name="Shah N."/>
            <person name="Wang C."/>
            <person name="Magrini V."/>
            <person name="Wilson R.K."/>
            <person name="Cantarel B.L."/>
            <person name="Coutinho P.M."/>
            <person name="Henrissat B."/>
            <person name="Crock L.W."/>
            <person name="Russell A."/>
            <person name="Verberkmoes N.C."/>
            <person name="Hettich R.L."/>
            <person name="Gordon J.I."/>
        </authorList>
    </citation>
    <scope>NUCLEOTIDE SEQUENCE [LARGE SCALE GENOMIC DNA]</scope>
    <source>
        <strain evidence="3">ATCC 27750 / DSM 3376 / VPI C15-48 / C15-B4</strain>
    </source>
</reference>
<keyword evidence="1" id="KW-0472">Membrane</keyword>
<sequence length="246" mass="27605">MNAIEVFLIIAGIICVIVSVVMNFSEQSEKTENIIPTDLTDEQKNKIKQQVDGIIENQVNGLSEKTEAALDKISNTKILEMNEYAESVLGEINRNHNETVFLYDMLNEKAKEIKTTVKDVNNAKKQVEKIHAEVKESDDIVVNMHDKTDNDAKTAYENDGYADKDTKDTAKERLTALVKKNDDKIKSSDGRKKVNRQAEKLAPEMSNNEKILKLNEKGIAVKEIAKQLNLGIGEVKLVIDLYKGGK</sequence>
<evidence type="ECO:0000313" key="2">
    <source>
        <dbReference type="EMBL" id="ACR71851.1"/>
    </source>
</evidence>
<evidence type="ECO:0000256" key="1">
    <source>
        <dbReference type="SAM" id="Phobius"/>
    </source>
</evidence>
<dbReference type="Proteomes" id="UP000001476">
    <property type="component" value="Chromosome"/>
</dbReference>